<dbReference type="Proteomes" id="UP000197032">
    <property type="component" value="Unassembled WGS sequence"/>
</dbReference>
<dbReference type="Gene3D" id="6.20.120.50">
    <property type="match status" value="1"/>
</dbReference>
<proteinExistence type="predicted"/>
<comment type="caution">
    <text evidence="1">The sequence shown here is derived from an EMBL/GenBank/DDBJ whole genome shotgun (WGS) entry which is preliminary data.</text>
</comment>
<name>A0A1Z5HSH4_9FIRM</name>
<accession>A0A1Z5HSH4</accession>
<sequence>MLKIDRFEGDMAVIEYNGKTFDLPRSLLPKEAKEGDVLKLSIEVDKEETEKRRKKIEKLMDDLFE</sequence>
<dbReference type="InterPro" id="IPR021377">
    <property type="entry name" value="DUF3006"/>
</dbReference>
<keyword evidence="2" id="KW-1185">Reference proteome</keyword>
<gene>
    <name evidence="1" type="ORF">KKC1_16300</name>
</gene>
<dbReference type="AlphaFoldDB" id="A0A1Z5HSH4"/>
<organism evidence="1 2">
    <name type="scientific">Calderihabitans maritimus</name>
    <dbReference type="NCBI Taxonomy" id="1246530"/>
    <lineage>
        <taxon>Bacteria</taxon>
        <taxon>Bacillati</taxon>
        <taxon>Bacillota</taxon>
        <taxon>Clostridia</taxon>
        <taxon>Neomoorellales</taxon>
        <taxon>Calderihabitantaceae</taxon>
        <taxon>Calderihabitans</taxon>
    </lineage>
</organism>
<dbReference type="Pfam" id="PF11213">
    <property type="entry name" value="DUF3006"/>
    <property type="match status" value="1"/>
</dbReference>
<evidence type="ECO:0000313" key="1">
    <source>
        <dbReference type="EMBL" id="GAW92476.1"/>
    </source>
</evidence>
<dbReference type="RefSeq" id="WP_305790386.1">
    <property type="nucleotide sequence ID" value="NZ_BDGJ01000081.1"/>
</dbReference>
<reference evidence="2" key="1">
    <citation type="journal article" date="2017" name="Appl. Environ. Microbiol.">
        <title>Genomic analysis of Calderihabitans maritimus KKC1, a thermophilic hydrogenogenic carboxydotrophic bacterium isolated from marine sediment.</title>
        <authorList>
            <person name="Omae K."/>
            <person name="Yoneda Y."/>
            <person name="Fukuyama Y."/>
            <person name="Yoshida T."/>
            <person name="Sako Y."/>
        </authorList>
    </citation>
    <scope>NUCLEOTIDE SEQUENCE [LARGE SCALE GENOMIC DNA]</scope>
    <source>
        <strain evidence="2">KKC1</strain>
    </source>
</reference>
<protein>
    <submittedName>
        <fullName evidence="1">Uncharacterized protein</fullName>
    </submittedName>
</protein>
<evidence type="ECO:0000313" key="2">
    <source>
        <dbReference type="Proteomes" id="UP000197032"/>
    </source>
</evidence>
<dbReference type="EMBL" id="BDGJ01000081">
    <property type="protein sequence ID" value="GAW92476.1"/>
    <property type="molecule type" value="Genomic_DNA"/>
</dbReference>